<protein>
    <recommendedName>
        <fullName evidence="3">DUF3781 domain-containing protein</fullName>
    </recommendedName>
</protein>
<dbReference type="InterPro" id="IPR024229">
    <property type="entry name" value="DUF3781"/>
</dbReference>
<dbReference type="HOGENOM" id="CLU_1861725_0_0_9"/>
<comment type="caution">
    <text evidence="1">The sequence shown here is derived from an EMBL/GenBank/DDBJ whole genome shotgun (WGS) entry which is preliminary data.</text>
</comment>
<name>C0C2L5_9FIRM</name>
<dbReference type="AlphaFoldDB" id="C0C2L5"/>
<gene>
    <name evidence="1" type="ORF">CLOHYLEM_06321</name>
</gene>
<evidence type="ECO:0000313" key="1">
    <source>
        <dbReference type="EMBL" id="EEG73639.1"/>
    </source>
</evidence>
<sequence>MRMASASCSVTACDSAKRDGQTQLSDPALPAASRRLIIFILLRIIFRENKEIFLMYTTNELLSNLDKLHTTDLGAVRIKKNLSLDTDEVIEWCKLSIKQPDASVTRSGKNWYVRVNGCILTIHAHSYTVITAHKIKK</sequence>
<dbReference type="eggNOG" id="COG3153">
    <property type="taxonomic scope" value="Bacteria"/>
</dbReference>
<reference evidence="1" key="2">
    <citation type="submission" date="2013-06" db="EMBL/GenBank/DDBJ databases">
        <title>Draft genome sequence of Clostridium hylemonae (DSM 15053).</title>
        <authorList>
            <person name="Sudarsanam P."/>
            <person name="Ley R."/>
            <person name="Guruge J."/>
            <person name="Turnbaugh P.J."/>
            <person name="Mahowald M."/>
            <person name="Liep D."/>
            <person name="Gordon J."/>
        </authorList>
    </citation>
    <scope>NUCLEOTIDE SEQUENCE</scope>
    <source>
        <strain evidence="1">DSM 15053</strain>
    </source>
</reference>
<keyword evidence="2" id="KW-1185">Reference proteome</keyword>
<proteinExistence type="predicted"/>
<accession>C0C2L5</accession>
<dbReference type="Pfam" id="PF12636">
    <property type="entry name" value="DUF3781"/>
    <property type="match status" value="1"/>
</dbReference>
<dbReference type="EMBL" id="ABYI02000023">
    <property type="protein sequence ID" value="EEG73639.1"/>
    <property type="molecule type" value="Genomic_DNA"/>
</dbReference>
<dbReference type="STRING" id="553973.CLOHYLEM_06321"/>
<reference evidence="1" key="1">
    <citation type="submission" date="2009-02" db="EMBL/GenBank/DDBJ databases">
        <authorList>
            <person name="Fulton L."/>
            <person name="Clifton S."/>
            <person name="Fulton B."/>
            <person name="Xu J."/>
            <person name="Minx P."/>
            <person name="Pepin K.H."/>
            <person name="Johnson M."/>
            <person name="Bhonagiri V."/>
            <person name="Nash W.E."/>
            <person name="Mardis E.R."/>
            <person name="Wilson R.K."/>
        </authorList>
    </citation>
    <scope>NUCLEOTIDE SEQUENCE [LARGE SCALE GENOMIC DNA]</scope>
    <source>
        <strain evidence="1">DSM 15053</strain>
    </source>
</reference>
<evidence type="ECO:0008006" key="3">
    <source>
        <dbReference type="Google" id="ProtNLM"/>
    </source>
</evidence>
<evidence type="ECO:0000313" key="2">
    <source>
        <dbReference type="Proteomes" id="UP000004893"/>
    </source>
</evidence>
<organism evidence="1 2">
    <name type="scientific">[Clostridium] hylemonae DSM 15053</name>
    <dbReference type="NCBI Taxonomy" id="553973"/>
    <lineage>
        <taxon>Bacteria</taxon>
        <taxon>Bacillati</taxon>
        <taxon>Bacillota</taxon>
        <taxon>Clostridia</taxon>
        <taxon>Lachnospirales</taxon>
        <taxon>Lachnospiraceae</taxon>
    </lineage>
</organism>
<dbReference type="Proteomes" id="UP000004893">
    <property type="component" value="Unassembled WGS sequence"/>
</dbReference>